<evidence type="ECO:0000313" key="8">
    <source>
        <dbReference type="EMBL" id="TBW50350.1"/>
    </source>
</evidence>
<keyword evidence="5" id="KW-0408">Iron</keyword>
<sequence>MVSEARVKGWCPGAWRPMASGDGLLVRIRPHRGRLTGEQLVAVCRSAEAHGSGLVELTNRANLQLRGISEESWPALMADLADQGLIDPDPATESRRNLMLVPDWQEGDDTDVAARLLTARLADLPELPGKVGFAMDAGPAPRLTNVSADFRLERGDDSRLLVRADGRPLGTPVDSVQQAVSLMVDLAHWFVNSGGNEAGRVRRHHVPLPGWAPESAKPARATTPLQLGRHPLGAVFGLPLGRIHAAVLKTAVERSAARHVRVTPWRRLLLEGAMPQPLDGLISDNMDPRLSVDACPGAPYCEQASVATQSLAADLSQRIGSRLHVSGCSKGCATGVSAPICLVGRRGRFDLILDGRADGLPTATDLDPSDVCDYLESIDASRL</sequence>
<dbReference type="PANTHER" id="PTHR32439:SF9">
    <property type="entry name" value="BLR3264 PROTEIN"/>
    <property type="match status" value="1"/>
</dbReference>
<evidence type="ECO:0000256" key="5">
    <source>
        <dbReference type="ARBA" id="ARBA00023004"/>
    </source>
</evidence>
<dbReference type="InterPro" id="IPR036136">
    <property type="entry name" value="Nit/Sulf_reduc_fer-like_dom_sf"/>
</dbReference>
<reference evidence="8 9" key="1">
    <citation type="submission" date="2019-02" db="EMBL/GenBank/DDBJ databases">
        <title>Marinobacter halodurans sp. nov., a marine bacterium isolated from sea tidal flat.</title>
        <authorList>
            <person name="Yoo Y."/>
            <person name="Lee D.W."/>
            <person name="Kim B.S."/>
            <person name="Kim J.-J."/>
        </authorList>
    </citation>
    <scope>NUCLEOTIDE SEQUENCE [LARGE SCALE GENOMIC DNA]</scope>
    <source>
        <strain evidence="8 9">YJ-S3-2</strain>
    </source>
</reference>
<gene>
    <name evidence="8" type="ORF">EZI54_18385</name>
</gene>
<dbReference type="SUPFAM" id="SSF56014">
    <property type="entry name" value="Nitrite and sulphite reductase 4Fe-4S domain-like"/>
    <property type="match status" value="1"/>
</dbReference>
<proteinExistence type="predicted"/>
<evidence type="ECO:0000256" key="6">
    <source>
        <dbReference type="ARBA" id="ARBA00023014"/>
    </source>
</evidence>
<keyword evidence="1" id="KW-0004">4Fe-4S</keyword>
<dbReference type="InterPro" id="IPR051329">
    <property type="entry name" value="NIR_SIR_4Fe-4S"/>
</dbReference>
<dbReference type="Proteomes" id="UP000313645">
    <property type="component" value="Unassembled WGS sequence"/>
</dbReference>
<evidence type="ECO:0000259" key="7">
    <source>
        <dbReference type="Pfam" id="PF03460"/>
    </source>
</evidence>
<protein>
    <submittedName>
        <fullName evidence="8">Cobalamin biosynthesis protein CobG</fullName>
    </submittedName>
</protein>
<dbReference type="InterPro" id="IPR005117">
    <property type="entry name" value="NiRdtase/SiRdtase_haem-b_fer"/>
</dbReference>
<organism evidence="8 9">
    <name type="scientific">Marinobacter halodurans</name>
    <dbReference type="NCBI Taxonomy" id="2528979"/>
    <lineage>
        <taxon>Bacteria</taxon>
        <taxon>Pseudomonadati</taxon>
        <taxon>Pseudomonadota</taxon>
        <taxon>Gammaproteobacteria</taxon>
        <taxon>Pseudomonadales</taxon>
        <taxon>Marinobacteraceae</taxon>
        <taxon>Marinobacter</taxon>
    </lineage>
</organism>
<keyword evidence="4" id="KW-0560">Oxidoreductase</keyword>
<name>A0ABY1ZG09_9GAMM</name>
<dbReference type="PANTHER" id="PTHR32439">
    <property type="entry name" value="FERREDOXIN--NITRITE REDUCTASE, CHLOROPLASTIC"/>
    <property type="match status" value="1"/>
</dbReference>
<keyword evidence="2" id="KW-0349">Heme</keyword>
<keyword evidence="3" id="KW-0479">Metal-binding</keyword>
<evidence type="ECO:0000313" key="9">
    <source>
        <dbReference type="Proteomes" id="UP000313645"/>
    </source>
</evidence>
<feature type="domain" description="Nitrite/Sulfite reductase ferredoxin-like" evidence="7">
    <location>
        <begin position="17"/>
        <end position="81"/>
    </location>
</feature>
<keyword evidence="6" id="KW-0411">Iron-sulfur</keyword>
<dbReference type="EMBL" id="SJDL01000035">
    <property type="protein sequence ID" value="TBW50350.1"/>
    <property type="molecule type" value="Genomic_DNA"/>
</dbReference>
<dbReference type="InterPro" id="IPR045854">
    <property type="entry name" value="NO2/SO3_Rdtase_4Fe4S_sf"/>
</dbReference>
<accession>A0ABY1ZG09</accession>
<evidence type="ECO:0000256" key="4">
    <source>
        <dbReference type="ARBA" id="ARBA00023002"/>
    </source>
</evidence>
<dbReference type="Gene3D" id="3.30.413.10">
    <property type="entry name" value="Sulfite Reductase Hemoprotein, domain 1"/>
    <property type="match status" value="2"/>
</dbReference>
<comment type="caution">
    <text evidence="8">The sequence shown here is derived from an EMBL/GenBank/DDBJ whole genome shotgun (WGS) entry which is preliminary data.</text>
</comment>
<dbReference type="SUPFAM" id="SSF55124">
    <property type="entry name" value="Nitrite/Sulfite reductase N-terminal domain-like"/>
    <property type="match status" value="1"/>
</dbReference>
<dbReference type="RefSeq" id="WP_131483346.1">
    <property type="nucleotide sequence ID" value="NZ_SJDL01000035.1"/>
</dbReference>
<evidence type="ECO:0000256" key="1">
    <source>
        <dbReference type="ARBA" id="ARBA00022485"/>
    </source>
</evidence>
<evidence type="ECO:0000256" key="3">
    <source>
        <dbReference type="ARBA" id="ARBA00022723"/>
    </source>
</evidence>
<dbReference type="Pfam" id="PF03460">
    <property type="entry name" value="NIR_SIR_ferr"/>
    <property type="match status" value="1"/>
</dbReference>
<dbReference type="Gene3D" id="3.90.480.10">
    <property type="entry name" value="Sulfite Reductase Hemoprotein,Domain 2"/>
    <property type="match status" value="1"/>
</dbReference>
<evidence type="ECO:0000256" key="2">
    <source>
        <dbReference type="ARBA" id="ARBA00022617"/>
    </source>
</evidence>
<keyword evidence="9" id="KW-1185">Reference proteome</keyword>